<dbReference type="PANTHER" id="PTHR31734">
    <property type="entry name" value="AUXIN-RESPONSIVE PROTEIN IAA17"/>
    <property type="match status" value="1"/>
</dbReference>
<comment type="subcellular location">
    <subcellularLocation>
        <location evidence="2 10">Nucleus</location>
    </subcellularLocation>
</comment>
<dbReference type="EMBL" id="CM008049">
    <property type="protein sequence ID" value="PAN23471.1"/>
    <property type="molecule type" value="Genomic_DNA"/>
</dbReference>
<dbReference type="InterPro" id="IPR053793">
    <property type="entry name" value="PB1-like"/>
</dbReference>
<comment type="function">
    <text evidence="1 10">Aux/IAA proteins are short-lived transcriptional factors that function as repressors of early auxin response genes at low auxin concentrations.</text>
</comment>
<keyword evidence="5 10" id="KW-0678">Repressor</keyword>
<name>A0A2S3HI86_9POAL</name>
<dbReference type="Pfam" id="PF02309">
    <property type="entry name" value="AUX_IAA"/>
    <property type="match status" value="1"/>
</dbReference>
<dbReference type="GO" id="GO:0006355">
    <property type="term" value="P:regulation of DNA-templated transcription"/>
    <property type="evidence" value="ECO:0007669"/>
    <property type="project" value="InterPro"/>
</dbReference>
<dbReference type="Proteomes" id="UP000243499">
    <property type="component" value="Chromosome 4"/>
</dbReference>
<feature type="compositionally biased region" description="Low complexity" evidence="11">
    <location>
        <begin position="27"/>
        <end position="41"/>
    </location>
</feature>
<evidence type="ECO:0000256" key="7">
    <source>
        <dbReference type="ARBA" id="ARBA00023163"/>
    </source>
</evidence>
<evidence type="ECO:0000256" key="4">
    <source>
        <dbReference type="ARBA" id="ARBA00011726"/>
    </source>
</evidence>
<dbReference type="InterPro" id="IPR033389">
    <property type="entry name" value="AUX/IAA_dom"/>
</dbReference>
<dbReference type="AlphaFoldDB" id="A0A2S3HI86"/>
<gene>
    <name evidence="13" type="ORF">PAHAL_4G094600</name>
</gene>
<protein>
    <recommendedName>
        <fullName evidence="10">Auxin-responsive protein</fullName>
    </recommendedName>
</protein>
<feature type="domain" description="PB1" evidence="12">
    <location>
        <begin position="79"/>
        <end position="169"/>
    </location>
</feature>
<dbReference type="PANTHER" id="PTHR31734:SF92">
    <property type="entry name" value="AUXIN-RESPONSIVE PROTEIN IAA23"/>
    <property type="match status" value="1"/>
</dbReference>
<proteinExistence type="inferred from homology"/>
<reference evidence="13" key="1">
    <citation type="submission" date="2018-04" db="EMBL/GenBank/DDBJ databases">
        <title>WGS assembly of Panicum hallii.</title>
        <authorList>
            <person name="Lovell J."/>
            <person name="Jenkins J."/>
            <person name="Lowry D."/>
            <person name="Mamidi S."/>
            <person name="Sreedasyam A."/>
            <person name="Weng X."/>
            <person name="Barry K."/>
            <person name="Bonette J."/>
            <person name="Campitelli B."/>
            <person name="Daum C."/>
            <person name="Gordon S."/>
            <person name="Gould B."/>
            <person name="Lipzen A."/>
            <person name="Macqueen A."/>
            <person name="Palacio-Mejia J."/>
            <person name="Plott C."/>
            <person name="Shakirov E."/>
            <person name="Shu S."/>
            <person name="Yoshinaga Y."/>
            <person name="Zane M."/>
            <person name="Rokhsar D."/>
            <person name="Grimwood J."/>
            <person name="Schmutz J."/>
            <person name="Juenger T."/>
        </authorList>
    </citation>
    <scope>NUCLEOTIDE SEQUENCE [LARGE SCALE GENOMIC DNA]</scope>
    <source>
        <strain evidence="13">FIL2</strain>
    </source>
</reference>
<keyword evidence="6 10" id="KW-0805">Transcription regulation</keyword>
<dbReference type="GO" id="GO:0005634">
    <property type="term" value="C:nucleus"/>
    <property type="evidence" value="ECO:0007669"/>
    <property type="project" value="UniProtKB-SubCell"/>
</dbReference>
<organism evidence="13">
    <name type="scientific">Panicum hallii</name>
    <dbReference type="NCBI Taxonomy" id="206008"/>
    <lineage>
        <taxon>Eukaryota</taxon>
        <taxon>Viridiplantae</taxon>
        <taxon>Streptophyta</taxon>
        <taxon>Embryophyta</taxon>
        <taxon>Tracheophyta</taxon>
        <taxon>Spermatophyta</taxon>
        <taxon>Magnoliopsida</taxon>
        <taxon>Liliopsida</taxon>
        <taxon>Poales</taxon>
        <taxon>Poaceae</taxon>
        <taxon>PACMAD clade</taxon>
        <taxon>Panicoideae</taxon>
        <taxon>Panicodae</taxon>
        <taxon>Paniceae</taxon>
        <taxon>Panicinae</taxon>
        <taxon>Panicum</taxon>
        <taxon>Panicum sect. Panicum</taxon>
    </lineage>
</organism>
<dbReference type="PROSITE" id="PS51745">
    <property type="entry name" value="PB1"/>
    <property type="match status" value="1"/>
</dbReference>
<feature type="region of interest" description="Disordered" evidence="11">
    <location>
        <begin position="27"/>
        <end position="60"/>
    </location>
</feature>
<keyword evidence="8 10" id="KW-0539">Nucleus</keyword>
<comment type="similarity">
    <text evidence="3 10">Belongs to the Aux/IAA family.</text>
</comment>
<evidence type="ECO:0000256" key="2">
    <source>
        <dbReference type="ARBA" id="ARBA00004123"/>
    </source>
</evidence>
<dbReference type="Gramene" id="PAN23471">
    <property type="protein sequence ID" value="PAN23471"/>
    <property type="gene ID" value="PAHAL_4G094600"/>
</dbReference>
<evidence type="ECO:0000256" key="11">
    <source>
        <dbReference type="SAM" id="MobiDB-lite"/>
    </source>
</evidence>
<evidence type="ECO:0000313" key="13">
    <source>
        <dbReference type="EMBL" id="PAN23471.1"/>
    </source>
</evidence>
<sequence length="182" mass="19224">MSTSSANSAASPAVSGLDYDDTALTLALPGSSSSTADPTAAADRKRAHADHYKPPSPKARAVGWPPVRAYRRNALRDEAKLVKVAVDGAPYLRKVDLAAHDGYAALLLALHGMFASCLGADGAGRLVDAATGAEYVPTYEDKDGDWMLVGDVPFKMFVDSCKRIRLMKSSEAVNLSPRTASQ</sequence>
<dbReference type="GO" id="GO:0009734">
    <property type="term" value="P:auxin-activated signaling pathway"/>
    <property type="evidence" value="ECO:0007669"/>
    <property type="project" value="UniProtKB-UniRule"/>
</dbReference>
<accession>A0A2S3HI86</accession>
<evidence type="ECO:0000256" key="5">
    <source>
        <dbReference type="ARBA" id="ARBA00022491"/>
    </source>
</evidence>
<evidence type="ECO:0000256" key="6">
    <source>
        <dbReference type="ARBA" id="ARBA00023015"/>
    </source>
</evidence>
<evidence type="ECO:0000256" key="9">
    <source>
        <dbReference type="ARBA" id="ARBA00023294"/>
    </source>
</evidence>
<keyword evidence="9 10" id="KW-0927">Auxin signaling pathway</keyword>
<evidence type="ECO:0000256" key="10">
    <source>
        <dbReference type="RuleBase" id="RU004549"/>
    </source>
</evidence>
<evidence type="ECO:0000256" key="3">
    <source>
        <dbReference type="ARBA" id="ARBA00006728"/>
    </source>
</evidence>
<comment type="subunit">
    <text evidence="4 10">Homodimers and heterodimers.</text>
</comment>
<evidence type="ECO:0000256" key="1">
    <source>
        <dbReference type="ARBA" id="ARBA00002159"/>
    </source>
</evidence>
<dbReference type="Gene3D" id="3.10.20.90">
    <property type="entry name" value="Phosphatidylinositol 3-kinase Catalytic Subunit, Chain A, domain 1"/>
    <property type="match status" value="1"/>
</dbReference>
<keyword evidence="7 10" id="KW-0804">Transcription</keyword>
<dbReference type="SUPFAM" id="SSF54277">
    <property type="entry name" value="CAD &amp; PB1 domains"/>
    <property type="match status" value="1"/>
</dbReference>
<dbReference type="InterPro" id="IPR003311">
    <property type="entry name" value="AUX_IAA"/>
</dbReference>
<evidence type="ECO:0000259" key="12">
    <source>
        <dbReference type="PROSITE" id="PS51745"/>
    </source>
</evidence>
<evidence type="ECO:0000256" key="8">
    <source>
        <dbReference type="ARBA" id="ARBA00023242"/>
    </source>
</evidence>